<dbReference type="GO" id="GO:0016462">
    <property type="term" value="F:pyrophosphatase activity"/>
    <property type="evidence" value="ECO:0007669"/>
    <property type="project" value="TreeGrafter"/>
</dbReference>
<dbReference type="RefSeq" id="WP_103889468.1">
    <property type="nucleotide sequence ID" value="NZ_FNVU01000019.1"/>
</dbReference>
<keyword evidence="6" id="KW-1185">Reference proteome</keyword>
<dbReference type="AlphaFoldDB" id="A0A1H6DS79"/>
<feature type="domain" description="Ppx/GppA phosphatase N-terminal" evidence="4">
    <location>
        <begin position="30"/>
        <end position="305"/>
    </location>
</feature>
<dbReference type="PANTHER" id="PTHR30005:SF0">
    <property type="entry name" value="RETROGRADE REGULATION PROTEIN 2"/>
    <property type="match status" value="1"/>
</dbReference>
<evidence type="ECO:0000313" key="5">
    <source>
        <dbReference type="EMBL" id="SEG88217.1"/>
    </source>
</evidence>
<dbReference type="Pfam" id="PF02541">
    <property type="entry name" value="Ppx-GppA"/>
    <property type="match status" value="1"/>
</dbReference>
<gene>
    <name evidence="5" type="ORF">SAMN05216223_11914</name>
</gene>
<proteinExistence type="inferred from homology"/>
<reference evidence="5 6" key="1">
    <citation type="submission" date="2016-10" db="EMBL/GenBank/DDBJ databases">
        <authorList>
            <person name="de Groot N.N."/>
        </authorList>
    </citation>
    <scope>NUCLEOTIDE SEQUENCE [LARGE SCALE GENOMIC DNA]</scope>
    <source>
        <strain evidence="5 6">CGMCC 4.2023</strain>
    </source>
</reference>
<evidence type="ECO:0000313" key="6">
    <source>
        <dbReference type="Proteomes" id="UP000236754"/>
    </source>
</evidence>
<dbReference type="Gene3D" id="3.30.420.150">
    <property type="entry name" value="Exopolyphosphatase. Domain 2"/>
    <property type="match status" value="1"/>
</dbReference>
<evidence type="ECO:0000256" key="1">
    <source>
        <dbReference type="ARBA" id="ARBA00007125"/>
    </source>
</evidence>
<feature type="region of interest" description="Disordered" evidence="3">
    <location>
        <begin position="320"/>
        <end position="351"/>
    </location>
</feature>
<keyword evidence="2" id="KW-0378">Hydrolase</keyword>
<dbReference type="PANTHER" id="PTHR30005">
    <property type="entry name" value="EXOPOLYPHOSPHATASE"/>
    <property type="match status" value="1"/>
</dbReference>
<dbReference type="OrthoDB" id="9793035at2"/>
<dbReference type="SUPFAM" id="SSF53067">
    <property type="entry name" value="Actin-like ATPase domain"/>
    <property type="match status" value="2"/>
</dbReference>
<name>A0A1H6DS79_9ACTN</name>
<dbReference type="Proteomes" id="UP000236754">
    <property type="component" value="Unassembled WGS sequence"/>
</dbReference>
<dbReference type="EMBL" id="FNVU01000019">
    <property type="protein sequence ID" value="SEG88217.1"/>
    <property type="molecule type" value="Genomic_DNA"/>
</dbReference>
<organism evidence="5 6">
    <name type="scientific">Actinacidiphila yanglinensis</name>
    <dbReference type="NCBI Taxonomy" id="310779"/>
    <lineage>
        <taxon>Bacteria</taxon>
        <taxon>Bacillati</taxon>
        <taxon>Actinomycetota</taxon>
        <taxon>Actinomycetes</taxon>
        <taxon>Kitasatosporales</taxon>
        <taxon>Streptomycetaceae</taxon>
        <taxon>Actinacidiphila</taxon>
    </lineage>
</organism>
<feature type="compositionally biased region" description="Low complexity" evidence="3">
    <location>
        <begin position="329"/>
        <end position="345"/>
    </location>
</feature>
<dbReference type="Gene3D" id="3.30.420.40">
    <property type="match status" value="1"/>
</dbReference>
<sequence>MRLGVLDVGSNTVHLLVVDAHPGARPLPAYSHKAELRLAELLDVNGAIGASGVDQLVGTVQDAMRVAEDKGVEDVLPFATSAIREAANGEEVLDRVERETGVRLTVLSGADEARLTFLAVRRWFGWSAGRLLVLDIGGGSLEVALGMDEYPDAAVSLPLGAGRLTGTWLPGDPPDAADVRALRKHARAEIARTVPDFARLGRADHAVGTSKTFRQLARIGGAARSGDGLYVQRTLRRSVLEEWVPRLAGMTAARRAALPGVSEARARQLLAGALVAEGAMDLFEVDELEICPWALREGVILRKLDVMAGEVAEAARNQAGGIGSGAAAGPGASAAPAPEGFPSSSVARRPA</sequence>
<dbReference type="FunFam" id="3.30.420.150:FF:000006">
    <property type="entry name" value="Ppx/GppA family phosphatase"/>
    <property type="match status" value="1"/>
</dbReference>
<protein>
    <submittedName>
        <fullName evidence="5">Exopolyphosphatase / guanosine-5'-triphosphate,3'-diphosphate pyrophosphatase</fullName>
    </submittedName>
</protein>
<evidence type="ECO:0000256" key="3">
    <source>
        <dbReference type="SAM" id="MobiDB-lite"/>
    </source>
</evidence>
<dbReference type="InterPro" id="IPR003695">
    <property type="entry name" value="Ppx_GppA_N"/>
</dbReference>
<dbReference type="InterPro" id="IPR050273">
    <property type="entry name" value="GppA/Ppx_hydrolase"/>
</dbReference>
<dbReference type="CDD" id="cd24056">
    <property type="entry name" value="ASKHA_NBD_MtPPX1-like"/>
    <property type="match status" value="1"/>
</dbReference>
<dbReference type="InterPro" id="IPR043129">
    <property type="entry name" value="ATPase_NBD"/>
</dbReference>
<evidence type="ECO:0000256" key="2">
    <source>
        <dbReference type="ARBA" id="ARBA00022801"/>
    </source>
</evidence>
<comment type="similarity">
    <text evidence="1">Belongs to the GppA/Ppx family.</text>
</comment>
<dbReference type="FunFam" id="3.30.420.40:FF:000138">
    <property type="entry name" value="Exopolyphosphatase 1"/>
    <property type="match status" value="1"/>
</dbReference>
<accession>A0A1H6DS79</accession>
<evidence type="ECO:0000259" key="4">
    <source>
        <dbReference type="Pfam" id="PF02541"/>
    </source>
</evidence>